<organism evidence="1 2">
    <name type="scientific">Theobroma cacao</name>
    <name type="common">Cacao</name>
    <name type="synonym">Cocoa</name>
    <dbReference type="NCBI Taxonomy" id="3641"/>
    <lineage>
        <taxon>Eukaryota</taxon>
        <taxon>Viridiplantae</taxon>
        <taxon>Streptophyta</taxon>
        <taxon>Embryophyta</taxon>
        <taxon>Tracheophyta</taxon>
        <taxon>Spermatophyta</taxon>
        <taxon>Magnoliopsida</taxon>
        <taxon>eudicotyledons</taxon>
        <taxon>Gunneridae</taxon>
        <taxon>Pentapetalae</taxon>
        <taxon>rosids</taxon>
        <taxon>malvids</taxon>
        <taxon>Malvales</taxon>
        <taxon>Malvaceae</taxon>
        <taxon>Byttnerioideae</taxon>
        <taxon>Theobroma</taxon>
    </lineage>
</organism>
<evidence type="ECO:0000313" key="1">
    <source>
        <dbReference type="EMBL" id="EOX98266.1"/>
    </source>
</evidence>
<keyword evidence="2" id="KW-1185">Reference proteome</keyword>
<dbReference type="STRING" id="3641.A0A061E1R5"/>
<dbReference type="EMBL" id="CM001880">
    <property type="protein sequence ID" value="EOX98266.1"/>
    <property type="molecule type" value="Genomic_DNA"/>
</dbReference>
<dbReference type="OMA" id="LPAKGHN"/>
<dbReference type="Gramene" id="EOX98266">
    <property type="protein sequence ID" value="EOX98266"/>
    <property type="gene ID" value="TCM_007069"/>
</dbReference>
<accession>A0A061E1R5</accession>
<sequence>MGDNLRCNFPFPAPFSDSQACVSELTRTNSDSSGCAVTIESFRDPTANARPQGQSMVWTNEKHNLYLDFLEASFVKQLHCSISLHGCHSKEEIWGSYPTQKLPAKGHNSSDQISILQDGCCQKIDYESNDPLLDSTADSNQILGSPWIEHFRSAGKSSSSTFPVPTETAVLNDGIYLKSNSNVSYKSARSSQHHLIFHSCNQSLDCCTPEVSDQNFADEDQGKKISCVSGAKRLKMTAMLGASSNSQVVPLGRLHSVDDSVISDTSTKRGKKKLLSEHPESFPCPKSDMCYFLRES</sequence>
<dbReference type="eggNOG" id="ENOG502S3UU">
    <property type="taxonomic scope" value="Eukaryota"/>
</dbReference>
<dbReference type="AlphaFoldDB" id="A0A061E1R5"/>
<dbReference type="Proteomes" id="UP000026915">
    <property type="component" value="Chromosome 2"/>
</dbReference>
<dbReference type="InterPro" id="IPR044678">
    <property type="entry name" value="COR27/28"/>
</dbReference>
<dbReference type="GO" id="GO:0042752">
    <property type="term" value="P:regulation of circadian rhythm"/>
    <property type="evidence" value="ECO:0007669"/>
    <property type="project" value="InterPro"/>
</dbReference>
<dbReference type="PANTHER" id="PTHR33676">
    <property type="entry name" value="COLD REGULATED PROTEIN 27"/>
    <property type="match status" value="1"/>
</dbReference>
<dbReference type="GO" id="GO:0009409">
    <property type="term" value="P:response to cold"/>
    <property type="evidence" value="ECO:0007669"/>
    <property type="project" value="InterPro"/>
</dbReference>
<proteinExistence type="predicted"/>
<reference evidence="1 2" key="1">
    <citation type="journal article" date="2013" name="Genome Biol.">
        <title>The genome sequence of the most widely cultivated cacao type and its use to identify candidate genes regulating pod color.</title>
        <authorList>
            <person name="Motamayor J.C."/>
            <person name="Mockaitis K."/>
            <person name="Schmutz J."/>
            <person name="Haiminen N."/>
            <person name="Iii D.L."/>
            <person name="Cornejo O."/>
            <person name="Findley S.D."/>
            <person name="Zheng P."/>
            <person name="Utro F."/>
            <person name="Royaert S."/>
            <person name="Saski C."/>
            <person name="Jenkins J."/>
            <person name="Podicheti R."/>
            <person name="Zhao M."/>
            <person name="Scheffler B.E."/>
            <person name="Stack J.C."/>
            <person name="Feltus F.A."/>
            <person name="Mustiga G.M."/>
            <person name="Amores F."/>
            <person name="Phillips W."/>
            <person name="Marelli J.P."/>
            <person name="May G.D."/>
            <person name="Shapiro H."/>
            <person name="Ma J."/>
            <person name="Bustamante C.D."/>
            <person name="Schnell R.J."/>
            <person name="Main D."/>
            <person name="Gilbert D."/>
            <person name="Parida L."/>
            <person name="Kuhn D.N."/>
        </authorList>
    </citation>
    <scope>NUCLEOTIDE SEQUENCE [LARGE SCALE GENOMIC DNA]</scope>
    <source>
        <strain evidence="2">cv. Matina 1-6</strain>
    </source>
</reference>
<dbReference type="InParanoid" id="A0A061E1R5"/>
<name>A0A061E1R5_THECC</name>
<dbReference type="PANTHER" id="PTHR33676:SF17">
    <property type="entry name" value="COLD-REGULATED PROTEIN 28"/>
    <property type="match status" value="1"/>
</dbReference>
<protein>
    <submittedName>
        <fullName evidence="1">Cold regulated gene 27, putative isoform 2</fullName>
    </submittedName>
</protein>
<gene>
    <name evidence="1" type="ORF">TCM_007069</name>
</gene>
<evidence type="ECO:0000313" key="2">
    <source>
        <dbReference type="Proteomes" id="UP000026915"/>
    </source>
</evidence>